<evidence type="ECO:0000313" key="11">
    <source>
        <dbReference type="Proteomes" id="UP000076825"/>
    </source>
</evidence>
<dbReference type="InterPro" id="IPR017871">
    <property type="entry name" value="ABC_transporter-like_CS"/>
</dbReference>
<dbReference type="AlphaFoldDB" id="A0A157MIA9"/>
<name>A0A157MIA9_9BORD</name>
<dbReference type="EC" id="3.6.3.-" evidence="10"/>
<dbReference type="PROSITE" id="PS50893">
    <property type="entry name" value="ABC_TRANSPORTER_2"/>
    <property type="match status" value="1"/>
</dbReference>
<dbReference type="RefSeq" id="WP_063492281.1">
    <property type="nucleotide sequence ID" value="NZ_CP016340.1"/>
</dbReference>
<dbReference type="GO" id="GO:0016887">
    <property type="term" value="F:ATP hydrolysis activity"/>
    <property type="evidence" value="ECO:0007669"/>
    <property type="project" value="InterPro"/>
</dbReference>
<dbReference type="SUPFAM" id="SSF52540">
    <property type="entry name" value="P-loop containing nucleoside triphosphate hydrolases"/>
    <property type="match status" value="1"/>
</dbReference>
<keyword evidence="11" id="KW-1185">Reference proteome</keyword>
<dbReference type="eggNOG" id="COG1116">
    <property type="taxonomic scope" value="Bacteria"/>
</dbReference>
<keyword evidence="6" id="KW-1278">Translocase</keyword>
<comment type="similarity">
    <text evidence="1">Belongs to the ABC transporter superfamily.</text>
</comment>
<evidence type="ECO:0000256" key="3">
    <source>
        <dbReference type="ARBA" id="ARBA00022475"/>
    </source>
</evidence>
<keyword evidence="5 10" id="KW-0067">ATP-binding</keyword>
<keyword evidence="4" id="KW-0547">Nucleotide-binding</keyword>
<dbReference type="CDD" id="cd03293">
    <property type="entry name" value="ABC_NrtD_SsuB_transporters"/>
    <property type="match status" value="1"/>
</dbReference>
<dbReference type="InterPro" id="IPR003439">
    <property type="entry name" value="ABC_transporter-like_ATP-bd"/>
</dbReference>
<accession>A0A157MIA9</accession>
<reference evidence="10 11" key="1">
    <citation type="submission" date="2016-04" db="EMBL/GenBank/DDBJ databases">
        <authorList>
            <consortium name="Pathogen Informatics"/>
        </authorList>
    </citation>
    <scope>NUCLEOTIDE SEQUENCE [LARGE SCALE GENOMIC DNA]</scope>
    <source>
        <strain evidence="10 11">H044680328</strain>
    </source>
</reference>
<evidence type="ECO:0000256" key="5">
    <source>
        <dbReference type="ARBA" id="ARBA00022840"/>
    </source>
</evidence>
<dbReference type="InterPro" id="IPR003593">
    <property type="entry name" value="AAA+_ATPase"/>
</dbReference>
<evidence type="ECO:0000313" key="10">
    <source>
        <dbReference type="EMBL" id="SAI72609.1"/>
    </source>
</evidence>
<organism evidence="10 11">
    <name type="scientific">Bordetella trematum</name>
    <dbReference type="NCBI Taxonomy" id="123899"/>
    <lineage>
        <taxon>Bacteria</taxon>
        <taxon>Pseudomonadati</taxon>
        <taxon>Pseudomonadota</taxon>
        <taxon>Betaproteobacteria</taxon>
        <taxon>Burkholderiales</taxon>
        <taxon>Alcaligenaceae</taxon>
        <taxon>Bordetella</taxon>
    </lineage>
</organism>
<gene>
    <name evidence="10" type="primary">ssuB_2</name>
    <name evidence="10" type="ORF">SAMEA3906487_03314</name>
</gene>
<evidence type="ECO:0000259" key="9">
    <source>
        <dbReference type="PROSITE" id="PS50893"/>
    </source>
</evidence>
<dbReference type="Proteomes" id="UP000076825">
    <property type="component" value="Chromosome 1"/>
</dbReference>
<feature type="compositionally biased region" description="Polar residues" evidence="8">
    <location>
        <begin position="225"/>
        <end position="239"/>
    </location>
</feature>
<dbReference type="PANTHER" id="PTHR42788:SF17">
    <property type="entry name" value="ALIPHATIC SULFONATES IMPORT ATP-BINDING PROTEIN SSUB"/>
    <property type="match status" value="1"/>
</dbReference>
<evidence type="ECO:0000256" key="6">
    <source>
        <dbReference type="ARBA" id="ARBA00022967"/>
    </source>
</evidence>
<evidence type="ECO:0000256" key="7">
    <source>
        <dbReference type="ARBA" id="ARBA00023136"/>
    </source>
</evidence>
<evidence type="ECO:0000256" key="4">
    <source>
        <dbReference type="ARBA" id="ARBA00022741"/>
    </source>
</evidence>
<proteinExistence type="inferred from homology"/>
<feature type="region of interest" description="Disordered" evidence="8">
    <location>
        <begin position="215"/>
        <end position="239"/>
    </location>
</feature>
<keyword evidence="10" id="KW-0378">Hydrolase</keyword>
<dbReference type="SMART" id="SM00382">
    <property type="entry name" value="AAA"/>
    <property type="match status" value="1"/>
</dbReference>
<dbReference type="Pfam" id="PF00005">
    <property type="entry name" value="ABC_tran"/>
    <property type="match status" value="1"/>
</dbReference>
<dbReference type="InterPro" id="IPR050166">
    <property type="entry name" value="ABC_transporter_ATP-bind"/>
</dbReference>
<keyword evidence="2" id="KW-0813">Transport</keyword>
<dbReference type="PATRIC" id="fig|123899.6.peg.3312"/>
<protein>
    <submittedName>
        <fullName evidence="10">ABC transporter ATP-binding protein</fullName>
        <ecNumber evidence="10">3.6.3.-</ecNumber>
    </submittedName>
</protein>
<dbReference type="GO" id="GO:0005524">
    <property type="term" value="F:ATP binding"/>
    <property type="evidence" value="ECO:0007669"/>
    <property type="project" value="UniProtKB-KW"/>
</dbReference>
<evidence type="ECO:0000256" key="8">
    <source>
        <dbReference type="SAM" id="MobiDB-lite"/>
    </source>
</evidence>
<dbReference type="Gene3D" id="3.40.50.300">
    <property type="entry name" value="P-loop containing nucleotide triphosphate hydrolases"/>
    <property type="match status" value="1"/>
</dbReference>
<dbReference type="PROSITE" id="PS00211">
    <property type="entry name" value="ABC_TRANSPORTER_1"/>
    <property type="match status" value="1"/>
</dbReference>
<feature type="domain" description="ABC transporter" evidence="9">
    <location>
        <begin position="5"/>
        <end position="229"/>
    </location>
</feature>
<evidence type="ECO:0000256" key="2">
    <source>
        <dbReference type="ARBA" id="ARBA00022448"/>
    </source>
</evidence>
<dbReference type="STRING" id="123899.SAMEA3906487_03314"/>
<dbReference type="InterPro" id="IPR027417">
    <property type="entry name" value="P-loop_NTPase"/>
</dbReference>
<keyword evidence="3" id="KW-1003">Cell membrane</keyword>
<dbReference type="GeneID" id="56589447"/>
<keyword evidence="7" id="KW-0472">Membrane</keyword>
<dbReference type="KEGG" id="btrm:SAMEA390648703314"/>
<dbReference type="OrthoDB" id="9783039at2"/>
<sequence length="239" mass="25718">MSAALTLSGVSQHFGAHEVLRGIDLQLAPGEIVALLGASGCGKSTLLNLVAGLRPLQQGRITLQPAGARLGYLFQEDRLLPWLSVLDNAALGLEPLGLGRAARRERARQALALVGLADFALAWPHMLSGGMRSRAALARSLVTDPALLLMDEPFSKLDPNTRNQMHAELLAIQARRGTTILMVTHDVEEAVVLADKVVLLAPRPGRIAHTRTLDLPRPRLPTDPSVTETTRQLRLQVSA</sequence>
<evidence type="ECO:0000256" key="1">
    <source>
        <dbReference type="ARBA" id="ARBA00005417"/>
    </source>
</evidence>
<dbReference type="EMBL" id="LT546645">
    <property type="protein sequence ID" value="SAI72609.1"/>
    <property type="molecule type" value="Genomic_DNA"/>
</dbReference>
<dbReference type="PANTHER" id="PTHR42788">
    <property type="entry name" value="TAURINE IMPORT ATP-BINDING PROTEIN-RELATED"/>
    <property type="match status" value="1"/>
</dbReference>